<evidence type="ECO:0000313" key="3">
    <source>
        <dbReference type="Proteomes" id="UP001057702"/>
    </source>
</evidence>
<dbReference type="Proteomes" id="UP001057702">
    <property type="component" value="Unassembled WGS sequence"/>
</dbReference>
<comment type="caution">
    <text evidence="2">The sequence shown here is derived from an EMBL/GenBank/DDBJ whole genome shotgun (WGS) entry which is preliminary data.</text>
</comment>
<dbReference type="RefSeq" id="WP_255918683.1">
    <property type="nucleotide sequence ID" value="NZ_JANFNG010000002.1"/>
</dbReference>
<proteinExistence type="predicted"/>
<name>A0ABT1PQ68_9ACTN</name>
<feature type="compositionally biased region" description="Low complexity" evidence="1">
    <location>
        <begin position="32"/>
        <end position="47"/>
    </location>
</feature>
<accession>A0ABT1PQ68</accession>
<dbReference type="EMBL" id="JANFNG010000002">
    <property type="protein sequence ID" value="MCQ4079819.1"/>
    <property type="molecule type" value="Genomic_DNA"/>
</dbReference>
<organism evidence="2 3">
    <name type="scientific">Streptomyces humicola</name>
    <dbReference type="NCBI Taxonomy" id="2953240"/>
    <lineage>
        <taxon>Bacteria</taxon>
        <taxon>Bacillati</taxon>
        <taxon>Actinomycetota</taxon>
        <taxon>Actinomycetes</taxon>
        <taxon>Kitasatosporales</taxon>
        <taxon>Streptomycetaceae</taxon>
        <taxon>Streptomyces</taxon>
    </lineage>
</organism>
<feature type="region of interest" description="Disordered" evidence="1">
    <location>
        <begin position="32"/>
        <end position="89"/>
    </location>
</feature>
<protein>
    <submittedName>
        <fullName evidence="2">Uncharacterized protein</fullName>
    </submittedName>
</protein>
<keyword evidence="3" id="KW-1185">Reference proteome</keyword>
<gene>
    <name evidence="2" type="ORF">NGB36_04235</name>
</gene>
<reference evidence="2" key="1">
    <citation type="submission" date="2022-06" db="EMBL/GenBank/DDBJ databases">
        <title>Draft genome sequence of Streptomyces sp. RB6PN25 isolated from peat swamp forest in Thailand.</title>
        <authorList>
            <person name="Duangmal K."/>
            <person name="Klaysubun C."/>
        </authorList>
    </citation>
    <scope>NUCLEOTIDE SEQUENCE</scope>
    <source>
        <strain evidence="2">RB6PN25</strain>
    </source>
</reference>
<evidence type="ECO:0000313" key="2">
    <source>
        <dbReference type="EMBL" id="MCQ4079819.1"/>
    </source>
</evidence>
<evidence type="ECO:0000256" key="1">
    <source>
        <dbReference type="SAM" id="MobiDB-lite"/>
    </source>
</evidence>
<sequence length="89" mass="8935">MGERGPDDGGTTPRALLRTVVAAVLVAVATCSSGRASPPSSGTPATPLTVASGTRHPAPLQPGDWPTRHRDPARTGAAPGLPAQGVLRH</sequence>